<dbReference type="PANTHER" id="PTHR31223:SF70">
    <property type="entry name" value="LOG FAMILY PROTEIN YJL055W"/>
    <property type="match status" value="1"/>
</dbReference>
<gene>
    <name evidence="3" type="ORF">COO91_09400</name>
</gene>
<evidence type="ECO:0000256" key="2">
    <source>
        <dbReference type="RuleBase" id="RU363015"/>
    </source>
</evidence>
<reference evidence="3 4" key="1">
    <citation type="submission" date="2017-11" db="EMBL/GenBank/DDBJ databases">
        <title>Complete genome of a free-living desiccation-tolerant cyanobacterium and its photosynthetic adaptation to extreme terrestrial habitat.</title>
        <authorList>
            <person name="Shang J."/>
        </authorList>
    </citation>
    <scope>NUCLEOTIDE SEQUENCE [LARGE SCALE GENOMIC DNA]</scope>
    <source>
        <strain evidence="3 4">CCNUN1</strain>
        <plasmid evidence="4">pnfsy04</plasmid>
    </source>
</reference>
<dbReference type="Gene3D" id="3.40.50.450">
    <property type="match status" value="1"/>
</dbReference>
<evidence type="ECO:0000256" key="1">
    <source>
        <dbReference type="ARBA" id="ARBA00006763"/>
    </source>
</evidence>
<proteinExistence type="inferred from homology"/>
<accession>A0A2K8T696</accession>
<dbReference type="NCBIfam" id="TIGR00730">
    <property type="entry name" value="Rossman fold protein, TIGR00730 family"/>
    <property type="match status" value="1"/>
</dbReference>
<dbReference type="KEGG" id="nfl:COO91_09400"/>
<keyword evidence="4" id="KW-1185">Reference proteome</keyword>
<organism evidence="3 4">
    <name type="scientific">Nostoc flagelliforme CCNUN1</name>
    <dbReference type="NCBI Taxonomy" id="2038116"/>
    <lineage>
        <taxon>Bacteria</taxon>
        <taxon>Bacillati</taxon>
        <taxon>Cyanobacteriota</taxon>
        <taxon>Cyanophyceae</taxon>
        <taxon>Nostocales</taxon>
        <taxon>Nostocaceae</taxon>
        <taxon>Nostoc</taxon>
    </lineage>
</organism>
<keyword evidence="2" id="KW-0203">Cytokinin biosynthesis</keyword>
<dbReference type="SUPFAM" id="SSF102405">
    <property type="entry name" value="MCP/YpsA-like"/>
    <property type="match status" value="1"/>
</dbReference>
<dbReference type="AlphaFoldDB" id="A0A2K8T696"/>
<dbReference type="InterPro" id="IPR031100">
    <property type="entry name" value="LOG_fam"/>
</dbReference>
<sequence>MRQLTQKNELMKSICVYCGSNFGNRNSYLEAAQSLGVQMAERGITLIYGGGNVGLMGAVADSVLAAGGKVIGVMPQALVDKEIAHTGLSDLRVVGSMHERKSLMASLADAFIALPGGLGTLEEFCEVVTWTQLGFHHKACGLLNINGFYNRLISFLNHATQEQFIRSQHRSIVLVGETPVELIEKLSQFEIPNVHKWIDRDQE</sequence>
<protein>
    <recommendedName>
        <fullName evidence="2">Cytokinin riboside 5'-monophosphate phosphoribohydrolase</fullName>
        <ecNumber evidence="2">3.2.2.n1</ecNumber>
    </recommendedName>
</protein>
<dbReference type="EC" id="3.2.2.n1" evidence="2"/>
<evidence type="ECO:0000313" key="3">
    <source>
        <dbReference type="EMBL" id="AUB43227.1"/>
    </source>
</evidence>
<dbReference type="EMBL" id="CP024789">
    <property type="protein sequence ID" value="AUB43227.1"/>
    <property type="molecule type" value="Genomic_DNA"/>
</dbReference>
<comment type="similarity">
    <text evidence="1 2">Belongs to the LOG family.</text>
</comment>
<dbReference type="GO" id="GO:0016799">
    <property type="term" value="F:hydrolase activity, hydrolyzing N-glycosyl compounds"/>
    <property type="evidence" value="ECO:0007669"/>
    <property type="project" value="TreeGrafter"/>
</dbReference>
<dbReference type="InterPro" id="IPR005269">
    <property type="entry name" value="LOG"/>
</dbReference>
<dbReference type="FunFam" id="3.40.50.450:FF:000012">
    <property type="entry name" value="LOG family protein YvdD"/>
    <property type="match status" value="1"/>
</dbReference>
<name>A0A2K8T696_9NOSO</name>
<dbReference type="Pfam" id="PF03641">
    <property type="entry name" value="Lysine_decarbox"/>
    <property type="match status" value="1"/>
</dbReference>
<dbReference type="Proteomes" id="UP000232003">
    <property type="component" value="Plasmid pNFSY04"/>
</dbReference>
<dbReference type="GO" id="GO:0005829">
    <property type="term" value="C:cytosol"/>
    <property type="evidence" value="ECO:0007669"/>
    <property type="project" value="TreeGrafter"/>
</dbReference>
<dbReference type="GO" id="GO:0009691">
    <property type="term" value="P:cytokinin biosynthetic process"/>
    <property type="evidence" value="ECO:0007669"/>
    <property type="project" value="UniProtKB-UniRule"/>
</dbReference>
<keyword evidence="3" id="KW-0614">Plasmid</keyword>
<keyword evidence="2 3" id="KW-0378">Hydrolase</keyword>
<geneLocation type="plasmid" evidence="4">
    <name>pnfsy04</name>
</geneLocation>
<evidence type="ECO:0000313" key="4">
    <source>
        <dbReference type="Proteomes" id="UP000232003"/>
    </source>
</evidence>
<dbReference type="PANTHER" id="PTHR31223">
    <property type="entry name" value="LOG FAMILY PROTEIN YJL055W"/>
    <property type="match status" value="1"/>
</dbReference>